<keyword evidence="3" id="KW-1185">Reference proteome</keyword>
<feature type="region of interest" description="Disordered" evidence="1">
    <location>
        <begin position="242"/>
        <end position="303"/>
    </location>
</feature>
<name>A0A3E2HJW2_SCYLI</name>
<feature type="compositionally biased region" description="Basic and acidic residues" evidence="1">
    <location>
        <begin position="78"/>
        <end position="100"/>
    </location>
</feature>
<comment type="caution">
    <text evidence="2">The sequence shown here is derived from an EMBL/GenBank/DDBJ whole genome shotgun (WGS) entry which is preliminary data.</text>
</comment>
<evidence type="ECO:0000313" key="3">
    <source>
        <dbReference type="Proteomes" id="UP000258309"/>
    </source>
</evidence>
<feature type="region of interest" description="Disordered" evidence="1">
    <location>
        <begin position="1"/>
        <end position="100"/>
    </location>
</feature>
<feature type="compositionally biased region" description="Low complexity" evidence="1">
    <location>
        <begin position="272"/>
        <end position="294"/>
    </location>
</feature>
<evidence type="ECO:0000313" key="2">
    <source>
        <dbReference type="EMBL" id="RFU33697.1"/>
    </source>
</evidence>
<feature type="compositionally biased region" description="Polar residues" evidence="1">
    <location>
        <begin position="15"/>
        <end position="31"/>
    </location>
</feature>
<feature type="non-terminal residue" evidence="2">
    <location>
        <position position="1"/>
    </location>
</feature>
<sequence>MPPDGATPPVVPSPRSDTQSVNQSTPTLNRNDSPDVQRHGRTGAAPLSQILNPAADPDPVSERSRFTLPEPWMVTSPFDRDRSNRERVTPESSFRHHDSPRVLDFLTPQSRWSHSSGSEDTFHVASILTSMSQGSSSQTPDDSAGIGAKIGHDTSALESTISVKPPSLQEQFKASKLLAPKTRTKLPDKTMDDGESSTSTSSSVREIHHNEYKSPRVPKIYSGPSPDLDARKHVILGYFPQVDAPPNKVSPPPPPALDSEGRLVSRETRKGSSSSSVTTTSTTSTTTTTSTTEETSPREAPRSPSWNYLIYGMLARSPTQEMTLSELFHSIIAWCPGKTHRTHPNDDGSLRHALTTCSKFVNILPRVDTTTGKQTDGGRGLWRIRWVDETGNANKASSSSSSSSSVKRTTPIDEAAKEDMGKTPFGKKVQKRERSDELEGNGNRSSHSRQRQGLGKGKGKSP</sequence>
<feature type="compositionally biased region" description="Polar residues" evidence="1">
    <location>
        <begin position="162"/>
        <end position="172"/>
    </location>
</feature>
<feature type="region of interest" description="Disordered" evidence="1">
    <location>
        <begin position="162"/>
        <end position="225"/>
    </location>
</feature>
<dbReference type="AlphaFoldDB" id="A0A3E2HJW2"/>
<dbReference type="OrthoDB" id="10547917at2759"/>
<feature type="compositionally biased region" description="Basic and acidic residues" evidence="1">
    <location>
        <begin position="205"/>
        <end position="214"/>
    </location>
</feature>
<accession>A0A3E2HJW2</accession>
<feature type="region of interest" description="Disordered" evidence="1">
    <location>
        <begin position="392"/>
        <end position="462"/>
    </location>
</feature>
<gene>
    <name evidence="2" type="ORF">B7463_g2613</name>
</gene>
<evidence type="ECO:0000256" key="1">
    <source>
        <dbReference type="SAM" id="MobiDB-lite"/>
    </source>
</evidence>
<dbReference type="EMBL" id="NCSJ02000031">
    <property type="protein sequence ID" value="RFU33697.1"/>
    <property type="molecule type" value="Genomic_DNA"/>
</dbReference>
<organism evidence="2 3">
    <name type="scientific">Scytalidium lignicola</name>
    <name type="common">Hyphomycete</name>
    <dbReference type="NCBI Taxonomy" id="5539"/>
    <lineage>
        <taxon>Eukaryota</taxon>
        <taxon>Fungi</taxon>
        <taxon>Dikarya</taxon>
        <taxon>Ascomycota</taxon>
        <taxon>Pezizomycotina</taxon>
        <taxon>Leotiomycetes</taxon>
        <taxon>Leotiomycetes incertae sedis</taxon>
        <taxon>Scytalidium</taxon>
    </lineage>
</organism>
<proteinExistence type="predicted"/>
<feature type="non-terminal residue" evidence="2">
    <location>
        <position position="462"/>
    </location>
</feature>
<feature type="compositionally biased region" description="Basic and acidic residues" evidence="1">
    <location>
        <begin position="259"/>
        <end position="270"/>
    </location>
</feature>
<dbReference type="Proteomes" id="UP000258309">
    <property type="component" value="Unassembled WGS sequence"/>
</dbReference>
<reference evidence="2 3" key="1">
    <citation type="submission" date="2018-05" db="EMBL/GenBank/DDBJ databases">
        <title>Draft genome sequence of Scytalidium lignicola DSM 105466, a ubiquitous saprotrophic fungus.</title>
        <authorList>
            <person name="Buettner E."/>
            <person name="Gebauer A.M."/>
            <person name="Hofrichter M."/>
            <person name="Liers C."/>
            <person name="Kellner H."/>
        </authorList>
    </citation>
    <scope>NUCLEOTIDE SEQUENCE [LARGE SCALE GENOMIC DNA]</scope>
    <source>
        <strain evidence="2 3">DSM 105466</strain>
    </source>
</reference>
<protein>
    <submittedName>
        <fullName evidence="2">Uncharacterized protein</fullName>
    </submittedName>
</protein>
<feature type="compositionally biased region" description="Basic and acidic residues" evidence="1">
    <location>
        <begin position="410"/>
        <end position="421"/>
    </location>
</feature>
<feature type="compositionally biased region" description="Pro residues" evidence="1">
    <location>
        <begin position="1"/>
        <end position="12"/>
    </location>
</feature>